<evidence type="ECO:0000256" key="1">
    <source>
        <dbReference type="SAM" id="MobiDB-lite"/>
    </source>
</evidence>
<feature type="non-terminal residue" evidence="2">
    <location>
        <position position="163"/>
    </location>
</feature>
<keyword evidence="3" id="KW-1185">Reference proteome</keyword>
<sequence>MTALATTSSNVWQWATLKFDPSEPRTSNPEWQAQHGVLVVFNDGQEHRIYYNPGVLSLLKRGDTVMCHYRQGKWRMAAEQPPELIQKLEQRRIDSPAHNEFDPVPQAPSGPTALPTPPAASVPTTQPTSRDVVEIVGLFQELKGALPEAQETTVRAFASTLFM</sequence>
<organism evidence="2 3">
    <name type="scientific">Leptolyngbya cf. ectocarpi LEGE 11479</name>
    <dbReference type="NCBI Taxonomy" id="1828722"/>
    <lineage>
        <taxon>Bacteria</taxon>
        <taxon>Bacillati</taxon>
        <taxon>Cyanobacteriota</taxon>
        <taxon>Cyanophyceae</taxon>
        <taxon>Leptolyngbyales</taxon>
        <taxon>Leptolyngbyaceae</taxon>
        <taxon>Leptolyngbya group</taxon>
        <taxon>Leptolyngbya</taxon>
    </lineage>
</organism>
<reference evidence="2" key="1">
    <citation type="submission" date="2020-10" db="EMBL/GenBank/DDBJ databases">
        <authorList>
            <person name="Castelo-Branco R."/>
            <person name="Eusebio N."/>
            <person name="Adriana R."/>
            <person name="Vieira A."/>
            <person name="Brugerolle De Fraissinette N."/>
            <person name="Rezende De Castro R."/>
            <person name="Schneider M.P."/>
            <person name="Vasconcelos V."/>
            <person name="Leao P.N."/>
        </authorList>
    </citation>
    <scope>NUCLEOTIDE SEQUENCE</scope>
    <source>
        <strain evidence="2">LEGE 11479</strain>
    </source>
</reference>
<dbReference type="EMBL" id="JADEXP010000266">
    <property type="protein sequence ID" value="MBE9069375.1"/>
    <property type="molecule type" value="Genomic_DNA"/>
</dbReference>
<evidence type="ECO:0000313" key="2">
    <source>
        <dbReference type="EMBL" id="MBE9069375.1"/>
    </source>
</evidence>
<comment type="caution">
    <text evidence="2">The sequence shown here is derived from an EMBL/GenBank/DDBJ whole genome shotgun (WGS) entry which is preliminary data.</text>
</comment>
<dbReference type="AlphaFoldDB" id="A0A928ZXS5"/>
<protein>
    <submittedName>
        <fullName evidence="2">Uncharacterized protein</fullName>
    </submittedName>
</protein>
<dbReference type="Proteomes" id="UP000615026">
    <property type="component" value="Unassembled WGS sequence"/>
</dbReference>
<evidence type="ECO:0000313" key="3">
    <source>
        <dbReference type="Proteomes" id="UP000615026"/>
    </source>
</evidence>
<accession>A0A928ZXS5</accession>
<gene>
    <name evidence="2" type="ORF">IQ260_22275</name>
</gene>
<name>A0A928ZXS5_LEPEC</name>
<proteinExistence type="predicted"/>
<feature type="region of interest" description="Disordered" evidence="1">
    <location>
        <begin position="97"/>
        <end position="127"/>
    </location>
</feature>
<dbReference type="RefSeq" id="WP_193995281.1">
    <property type="nucleotide sequence ID" value="NZ_JADEXP010000266.1"/>
</dbReference>